<dbReference type="Ensembl" id="ENSLLET00000044787.1">
    <property type="protein sequence ID" value="ENSLLEP00000043073.1"/>
    <property type="gene ID" value="ENSLLEG00000027386.1"/>
</dbReference>
<evidence type="ECO:0000256" key="2">
    <source>
        <dbReference type="ARBA" id="ARBA00004637"/>
    </source>
</evidence>
<keyword evidence="21" id="KW-1185">Reference proteome</keyword>
<proteinExistence type="inferred from homology"/>
<feature type="region of interest" description="Disordered" evidence="18">
    <location>
        <begin position="377"/>
        <end position="445"/>
    </location>
</feature>
<organism evidence="20 21">
    <name type="scientific">Leptobrachium leishanense</name>
    <name type="common">Leishan spiny toad</name>
    <dbReference type="NCBI Taxonomy" id="445787"/>
    <lineage>
        <taxon>Eukaryota</taxon>
        <taxon>Metazoa</taxon>
        <taxon>Chordata</taxon>
        <taxon>Craniata</taxon>
        <taxon>Vertebrata</taxon>
        <taxon>Euteleostomi</taxon>
        <taxon>Amphibia</taxon>
        <taxon>Batrachia</taxon>
        <taxon>Anura</taxon>
        <taxon>Pelobatoidea</taxon>
        <taxon>Megophryidae</taxon>
        <taxon>Leptobrachium</taxon>
    </lineage>
</organism>
<dbReference type="OrthoDB" id="1850764at2759"/>
<dbReference type="Pfam" id="PF00400">
    <property type="entry name" value="WD40"/>
    <property type="match status" value="6"/>
</dbReference>
<sequence length="1031" mass="112919">MNRFRASKLKNCIPKIPKKQDWIADIAAASSSSNGNNIKCGQHLIAYNTDSAGVLGITPLEVGNGEKRSLSRLHCHSDVVSDFAFSPFHEHLLVTGSNDQTVKVWNVSEPGDVGSATSVLAGNAGQVRALQFHPSADSLLVSAAGKNVHVWDISKEAELAAPDAHGDQVQSVCWSTDGVLLGTSSKDKRLRVFDVRKSGGAIQDAQSHDNNKDSRVLWTNSNNHLLTSGFNQVREREVLLWDLRNFSRPAASFTLDASSGLLIPLYDMDTGLLILGAQGEGTVYCMEVGTDTPSLTHISQCVTEQQSRGLALVPKLCLDVMSCELLRLLQLTDRFIIPISYSIPRKGVQELQTDLFPDTAGGTAALSAQSWWEGENEQVQKVSLDPSRKPVPARPASIGKLSARQDRDVVSPDAEPSEASAVSSPSSSVTSPSSGIVSSTSQRSLQGILGPSSRFRHIEGIVQHRDNHITNLRAVSQSTPGECDGFCVNYQRLALPLAGPGGQVAVLELCQSGRLADTLPTVQNTVPVMDLAWDPFNPHRLVTGGEDGRIRVWQIPNGGLVETITEPQAALTAHNERIYTVRFHPSASDILASSSFDLTVRIWNVKTGQDVLKLQGHEDQIFSLAWSPDGRLLASCSKDQRVRIYEPRVSNKPQQEGPGPEGARGARVLWVCDGKYLLVSGFDSRSERQLYLYNAEDLARGPVTSQSLNVSPSTLIPHYDPDTSLLVLTGKGDSRVFLFEVLPEAPHFLECNSFISSDPHKGLQFLRKTDCAVRDVEVLRAMRLSNSSLEPLAFRVPRVKKEFFQDDIFSPSLVTWEPSLSAEEWLNGRDRQQRSITLCPDGMTPVSLAPKEAPVRKILPSSVYLQEKTDEQKKEELLSAMVAKLGNRDDPLPQDAFEGVDEDEWAKYLAQIVVMGMQVVGRAFARALRQELAASRAAADARGGRAGKESAAVSSLSGITLQEAQQILNLSKLSPEEIQKNFEHLYKVNDKSVGGSFYLQSKVVRAKERLDQELHIQKKEEQQTKEESTQT</sequence>
<evidence type="ECO:0000256" key="5">
    <source>
        <dbReference type="ARBA" id="ARBA00022448"/>
    </source>
</evidence>
<keyword evidence="7 16" id="KW-0853">WD repeat</keyword>
<dbReference type="GO" id="GO:0015031">
    <property type="term" value="P:protein transport"/>
    <property type="evidence" value="ECO:0007669"/>
    <property type="project" value="UniProtKB-KW"/>
</dbReference>
<evidence type="ECO:0000256" key="7">
    <source>
        <dbReference type="ARBA" id="ARBA00022574"/>
    </source>
</evidence>
<evidence type="ECO:0000259" key="19">
    <source>
        <dbReference type="SMART" id="SM01166"/>
    </source>
</evidence>
<feature type="repeat" description="WD" evidence="16">
    <location>
        <begin position="162"/>
        <end position="196"/>
    </location>
</feature>
<dbReference type="GO" id="GO:0003779">
    <property type="term" value="F:actin binding"/>
    <property type="evidence" value="ECO:0007669"/>
    <property type="project" value="UniProtKB-KW"/>
</dbReference>
<dbReference type="InterPro" id="IPR011047">
    <property type="entry name" value="Quinoprotein_ADH-like_sf"/>
</dbReference>
<feature type="repeat" description="WD" evidence="16">
    <location>
        <begin position="73"/>
        <end position="115"/>
    </location>
</feature>
<evidence type="ECO:0000256" key="8">
    <source>
        <dbReference type="ARBA" id="ARBA00022737"/>
    </source>
</evidence>
<dbReference type="FunFam" id="2.130.10.10:FF:000076">
    <property type="entry name" value="Coronin"/>
    <property type="match status" value="1"/>
</dbReference>
<dbReference type="GO" id="GO:0001405">
    <property type="term" value="C:PAM complex, Tim23 associated import motor"/>
    <property type="evidence" value="ECO:0007669"/>
    <property type="project" value="UniProtKB-ARBA"/>
</dbReference>
<dbReference type="Pfam" id="PF08953">
    <property type="entry name" value="DUF1899"/>
    <property type="match status" value="2"/>
</dbReference>
<dbReference type="PRINTS" id="PR00320">
    <property type="entry name" value="GPROTEINBRPT"/>
</dbReference>
<dbReference type="PROSITE" id="PS50294">
    <property type="entry name" value="WD_REPEATS_REGION"/>
    <property type="match status" value="4"/>
</dbReference>
<feature type="repeat" description="WD" evidence="16">
    <location>
        <begin position="571"/>
        <end position="613"/>
    </location>
</feature>
<keyword evidence="10" id="KW-0653">Protein transport</keyword>
<dbReference type="InterPro" id="IPR015048">
    <property type="entry name" value="DUF1899"/>
</dbReference>
<accession>A0A8C5QW05</accession>
<keyword evidence="12" id="KW-0496">Mitochondrion</keyword>
<keyword evidence="8 17" id="KW-0677">Repeat</keyword>
<feature type="repeat" description="WD" evidence="16">
    <location>
        <begin position="521"/>
        <end position="563"/>
    </location>
</feature>
<protein>
    <recommendedName>
        <fullName evidence="17">Coronin</fullName>
    </recommendedName>
</protein>
<dbReference type="PANTHER" id="PTHR10856">
    <property type="entry name" value="CORONIN"/>
    <property type="match status" value="1"/>
</dbReference>
<feature type="domain" description="DUF1899" evidence="19">
    <location>
        <begin position="3"/>
        <end position="63"/>
    </location>
</feature>
<keyword evidence="5" id="KW-0813">Transport</keyword>
<evidence type="ECO:0000256" key="3">
    <source>
        <dbReference type="ARBA" id="ARBA00008817"/>
    </source>
</evidence>
<keyword evidence="14" id="KW-0009">Actin-binding</keyword>
<evidence type="ECO:0000256" key="15">
    <source>
        <dbReference type="ARBA" id="ARBA00024838"/>
    </source>
</evidence>
<dbReference type="FunFam" id="2.130.10.10:FF:001013">
    <property type="entry name" value="Coronin"/>
    <property type="match status" value="1"/>
</dbReference>
<evidence type="ECO:0000256" key="18">
    <source>
        <dbReference type="SAM" id="MobiDB-lite"/>
    </source>
</evidence>
<evidence type="ECO:0000256" key="10">
    <source>
        <dbReference type="ARBA" id="ARBA00022927"/>
    </source>
</evidence>
<feature type="repeat" description="WD" evidence="16">
    <location>
        <begin position="614"/>
        <end position="646"/>
    </location>
</feature>
<dbReference type="SUPFAM" id="SSF50998">
    <property type="entry name" value="Quinoprotein alcohol dehydrogenase-like"/>
    <property type="match status" value="1"/>
</dbReference>
<reference evidence="20" key="1">
    <citation type="submission" date="2025-08" db="UniProtKB">
        <authorList>
            <consortium name="Ensembl"/>
        </authorList>
    </citation>
    <scope>IDENTIFICATION</scope>
</reference>
<dbReference type="InterPro" id="IPR036869">
    <property type="entry name" value="J_dom_sf"/>
</dbReference>
<dbReference type="InterPro" id="IPR015943">
    <property type="entry name" value="WD40/YVTN_repeat-like_dom_sf"/>
</dbReference>
<evidence type="ECO:0000256" key="1">
    <source>
        <dbReference type="ARBA" id="ARBA00004496"/>
    </source>
</evidence>
<dbReference type="FunFam" id="1.10.287.110:FF:000006">
    <property type="entry name" value="Import inner membrane translocase subunit TIM16"/>
    <property type="match status" value="1"/>
</dbReference>
<dbReference type="PROSITE" id="PS50082">
    <property type="entry name" value="WD_REPEATS_2"/>
    <property type="match status" value="6"/>
</dbReference>
<dbReference type="GeneTree" id="ENSGT00940000156606"/>
<comment type="similarity">
    <text evidence="3">Belongs to the TIM16/PAM16 family.</text>
</comment>
<dbReference type="InterPro" id="IPR015505">
    <property type="entry name" value="Coronin"/>
</dbReference>
<evidence type="ECO:0000256" key="11">
    <source>
        <dbReference type="ARBA" id="ARBA00023010"/>
    </source>
</evidence>
<evidence type="ECO:0000313" key="21">
    <source>
        <dbReference type="Proteomes" id="UP000694569"/>
    </source>
</evidence>
<gene>
    <name evidence="20" type="primary">CORO7</name>
</gene>
<dbReference type="GO" id="GO:0030036">
    <property type="term" value="P:actin cytoskeleton organization"/>
    <property type="evidence" value="ECO:0007669"/>
    <property type="project" value="UniProtKB-ARBA"/>
</dbReference>
<keyword evidence="6" id="KW-0963">Cytoplasm</keyword>
<dbReference type="SMART" id="SM01166">
    <property type="entry name" value="DUF1899"/>
    <property type="match status" value="2"/>
</dbReference>
<dbReference type="AlphaFoldDB" id="A0A8C5QW05"/>
<evidence type="ECO:0000256" key="14">
    <source>
        <dbReference type="ARBA" id="ARBA00023203"/>
    </source>
</evidence>
<feature type="repeat" description="WD" evidence="16">
    <location>
        <begin position="120"/>
        <end position="161"/>
    </location>
</feature>
<evidence type="ECO:0000256" key="16">
    <source>
        <dbReference type="PROSITE-ProRule" id="PRU00221"/>
    </source>
</evidence>
<feature type="domain" description="DUF1899" evidence="19">
    <location>
        <begin position="447"/>
        <end position="513"/>
    </location>
</feature>
<dbReference type="SMART" id="SM01167">
    <property type="entry name" value="DUF1900"/>
    <property type="match status" value="2"/>
</dbReference>
<evidence type="ECO:0000256" key="9">
    <source>
        <dbReference type="ARBA" id="ARBA00022792"/>
    </source>
</evidence>
<dbReference type="Pfam" id="PF16300">
    <property type="entry name" value="WD40_4"/>
    <property type="match status" value="2"/>
</dbReference>
<keyword evidence="13" id="KW-0472">Membrane</keyword>
<evidence type="ECO:0000256" key="13">
    <source>
        <dbReference type="ARBA" id="ARBA00023136"/>
    </source>
</evidence>
<dbReference type="PANTHER" id="PTHR10856:SF20">
    <property type="entry name" value="CORONIN-7"/>
    <property type="match status" value="1"/>
</dbReference>
<dbReference type="Pfam" id="PF03656">
    <property type="entry name" value="Pam16"/>
    <property type="match status" value="1"/>
</dbReference>
<feature type="compositionally biased region" description="Low complexity" evidence="18">
    <location>
        <begin position="411"/>
        <end position="441"/>
    </location>
</feature>
<dbReference type="SMART" id="SM00320">
    <property type="entry name" value="WD40"/>
    <property type="match status" value="7"/>
</dbReference>
<comment type="function">
    <text evidence="15">F-actin regulator involved in anterograde Golgi to endosome transport: upon ubiquitination via 'Lys-33'-linked ubiquitin chains by the BCR(KLHL20) E3 ubiquitin ligase complex, interacts with EPS15 and localizes to the trans-Golgi network, where it promotes actin polymerization, thereby facilitating post-Golgi trafficking. May play a role in the maintenance of the Golgi apparatus morphology.</text>
</comment>
<comment type="similarity">
    <text evidence="4 17">Belongs to the WD repeat coronin family.</text>
</comment>
<keyword evidence="11" id="KW-0811">Translocation</keyword>
<keyword evidence="9" id="KW-0999">Mitochondrion inner membrane</keyword>
<evidence type="ECO:0000256" key="6">
    <source>
        <dbReference type="ARBA" id="ARBA00022490"/>
    </source>
</evidence>
<evidence type="ECO:0000313" key="20">
    <source>
        <dbReference type="Ensembl" id="ENSLLEP00000043073.1"/>
    </source>
</evidence>
<dbReference type="Proteomes" id="UP000694569">
    <property type="component" value="Unplaced"/>
</dbReference>
<evidence type="ECO:0000256" key="17">
    <source>
        <dbReference type="RuleBase" id="RU280818"/>
    </source>
</evidence>
<name>A0A8C5QW05_9ANUR</name>
<reference evidence="20" key="2">
    <citation type="submission" date="2025-09" db="UniProtKB">
        <authorList>
            <consortium name="Ensembl"/>
        </authorList>
    </citation>
    <scope>IDENTIFICATION</scope>
</reference>
<dbReference type="PROSITE" id="PS00678">
    <property type="entry name" value="WD_REPEATS_1"/>
    <property type="match status" value="2"/>
</dbReference>
<dbReference type="InterPro" id="IPR019775">
    <property type="entry name" value="WD40_repeat_CS"/>
</dbReference>
<evidence type="ECO:0000256" key="4">
    <source>
        <dbReference type="ARBA" id="ARBA00009482"/>
    </source>
</evidence>
<dbReference type="InterPro" id="IPR001680">
    <property type="entry name" value="WD40_rpt"/>
</dbReference>
<dbReference type="InterPro" id="IPR020472">
    <property type="entry name" value="WD40_PAC1"/>
</dbReference>
<dbReference type="Gene3D" id="1.10.287.110">
    <property type="entry name" value="DnaJ domain"/>
    <property type="match status" value="1"/>
</dbReference>
<comment type="subcellular location">
    <subcellularLocation>
        <location evidence="1">Cytoplasm</location>
    </subcellularLocation>
    <subcellularLocation>
        <location evidence="2">Mitochondrion inner membrane</location>
        <topology evidence="2">Peripheral membrane protein</topology>
    </subcellularLocation>
</comment>
<dbReference type="Gene3D" id="2.130.10.10">
    <property type="entry name" value="YVTN repeat-like/Quinoprotein amine dehydrogenase"/>
    <property type="match status" value="2"/>
</dbReference>
<evidence type="ECO:0000256" key="12">
    <source>
        <dbReference type="ARBA" id="ARBA00023128"/>
    </source>
</evidence>